<evidence type="ECO:0000313" key="2">
    <source>
        <dbReference type="Proteomes" id="UP001319861"/>
    </source>
</evidence>
<reference evidence="1 2" key="1">
    <citation type="journal article" date="2021" name="J. Biosci. Bioeng.">
        <title>Identification and characterization of a chc gene cluster responsible for the aromatization pathway of cyclohexanecarboxylate degradation in Sinomonas cyclohexanicum ATCC 51369.</title>
        <authorList>
            <person name="Yamamoto T."/>
            <person name="Hasegawa Y."/>
            <person name="Lau P.C.K."/>
            <person name="Iwaki H."/>
        </authorList>
    </citation>
    <scope>NUCLEOTIDE SEQUENCE [LARGE SCALE GENOMIC DNA]</scope>
    <source>
        <strain evidence="1 2">ATCC 51369</strain>
    </source>
</reference>
<proteinExistence type="predicted"/>
<gene>
    <name evidence="1" type="ORF">SCMU_00200</name>
</gene>
<dbReference type="EMBL" id="AP024525">
    <property type="protein sequence ID" value="BCT74178.1"/>
    <property type="molecule type" value="Genomic_DNA"/>
</dbReference>
<sequence>MQDLVFMGEDFHYSEETPFGVAILSQTCDLVQASKERCLVAPVLEPTDKIVSDAKKGRKPLHLYLESADLGSQHVADMERATSVPKSRLVGRRLLVRSVEQASSSEARKLGWRIGRAFSRFPFPDEVYPVFNRLRKKAQDRAGSQGAFGQVLDLVADMRVSSDQWASPGRNLTLHIIVPEAHLIPDDEADPAWAWGIDRVRGLKQGEIEKNLEINRVCELILQNVTHDGTTLLHLWRRFGQTVQQTLLQPALDNADALEEVHSFEVEVLSDVDMTFKQLNATESLDLEVLSSSAIQAE</sequence>
<dbReference type="RefSeq" id="WP_229230952.1">
    <property type="nucleotide sequence ID" value="NZ_AP024525.1"/>
</dbReference>
<evidence type="ECO:0000313" key="1">
    <source>
        <dbReference type="EMBL" id="BCT74178.1"/>
    </source>
</evidence>
<accession>A0ABM7PPN3</accession>
<dbReference type="Proteomes" id="UP001319861">
    <property type="component" value="Chromosome"/>
</dbReference>
<keyword evidence="2" id="KW-1185">Reference proteome</keyword>
<protein>
    <submittedName>
        <fullName evidence="1">Uncharacterized protein</fullName>
    </submittedName>
</protein>
<name>A0ABM7PPN3_SINCY</name>
<organism evidence="1 2">
    <name type="scientific">Sinomonas cyclohexanicum</name>
    <name type="common">Corynebacterium cyclohexanicum</name>
    <dbReference type="NCBI Taxonomy" id="322009"/>
    <lineage>
        <taxon>Bacteria</taxon>
        <taxon>Bacillati</taxon>
        <taxon>Actinomycetota</taxon>
        <taxon>Actinomycetes</taxon>
        <taxon>Micrococcales</taxon>
        <taxon>Micrococcaceae</taxon>
        <taxon>Sinomonas</taxon>
    </lineage>
</organism>